<dbReference type="GO" id="GO:0019898">
    <property type="term" value="C:extrinsic component of membrane"/>
    <property type="evidence" value="ECO:0007669"/>
    <property type="project" value="InterPro"/>
</dbReference>
<gene>
    <name evidence="3" type="ORF">Cgig2_017033</name>
</gene>
<dbReference type="InterPro" id="IPR002683">
    <property type="entry name" value="PsbP_C"/>
</dbReference>
<dbReference type="AlphaFoldDB" id="A0A9Q1QKL6"/>
<keyword evidence="4" id="KW-1185">Reference proteome</keyword>
<evidence type="ECO:0000313" key="3">
    <source>
        <dbReference type="EMBL" id="KAJ8443550.1"/>
    </source>
</evidence>
<name>A0A9Q1QKL6_9CARY</name>
<dbReference type="EMBL" id="JAKOGI010000117">
    <property type="protein sequence ID" value="KAJ8443550.1"/>
    <property type="molecule type" value="Genomic_DNA"/>
</dbReference>
<organism evidence="3 4">
    <name type="scientific">Carnegiea gigantea</name>
    <dbReference type="NCBI Taxonomy" id="171969"/>
    <lineage>
        <taxon>Eukaryota</taxon>
        <taxon>Viridiplantae</taxon>
        <taxon>Streptophyta</taxon>
        <taxon>Embryophyta</taxon>
        <taxon>Tracheophyta</taxon>
        <taxon>Spermatophyta</taxon>
        <taxon>Magnoliopsida</taxon>
        <taxon>eudicotyledons</taxon>
        <taxon>Gunneridae</taxon>
        <taxon>Pentapetalae</taxon>
        <taxon>Caryophyllales</taxon>
        <taxon>Cactineae</taxon>
        <taxon>Cactaceae</taxon>
        <taxon>Cactoideae</taxon>
        <taxon>Echinocereeae</taxon>
        <taxon>Carnegiea</taxon>
    </lineage>
</organism>
<evidence type="ECO:0000313" key="4">
    <source>
        <dbReference type="Proteomes" id="UP001153076"/>
    </source>
</evidence>
<dbReference type="PANTHER" id="PTHR31407:SF16">
    <property type="entry name" value="PSBP DOMAIN-CONTAINING PROTEIN 7, CHLOROPLASTIC"/>
    <property type="match status" value="1"/>
</dbReference>
<comment type="caution">
    <text evidence="3">The sequence shown here is derived from an EMBL/GenBank/DDBJ whole genome shotgun (WGS) entry which is preliminary data.</text>
</comment>
<evidence type="ECO:0000256" key="1">
    <source>
        <dbReference type="SAM" id="Phobius"/>
    </source>
</evidence>
<dbReference type="Pfam" id="PF01789">
    <property type="entry name" value="PsbP"/>
    <property type="match status" value="1"/>
</dbReference>
<keyword evidence="1" id="KW-1133">Transmembrane helix</keyword>
<protein>
    <recommendedName>
        <fullName evidence="2">PsbP C-terminal domain-containing protein</fullName>
    </recommendedName>
</protein>
<dbReference type="GO" id="GO:0009654">
    <property type="term" value="C:photosystem II oxygen evolving complex"/>
    <property type="evidence" value="ECO:0007669"/>
    <property type="project" value="InterPro"/>
</dbReference>
<evidence type="ECO:0000259" key="2">
    <source>
        <dbReference type="Pfam" id="PF01789"/>
    </source>
</evidence>
<accession>A0A9Q1QKL6</accession>
<keyword evidence="1" id="KW-0472">Membrane</keyword>
<dbReference type="SUPFAM" id="SSF55724">
    <property type="entry name" value="Mog1p/PsbP-like"/>
    <property type="match status" value="1"/>
</dbReference>
<dbReference type="GO" id="GO:0005509">
    <property type="term" value="F:calcium ion binding"/>
    <property type="evidence" value="ECO:0007669"/>
    <property type="project" value="InterPro"/>
</dbReference>
<keyword evidence="1" id="KW-0812">Transmembrane</keyword>
<feature type="domain" description="PsbP C-terminal" evidence="2">
    <location>
        <begin position="150"/>
        <end position="322"/>
    </location>
</feature>
<dbReference type="Proteomes" id="UP001153076">
    <property type="component" value="Unassembled WGS sequence"/>
</dbReference>
<dbReference type="GO" id="GO:0015979">
    <property type="term" value="P:photosynthesis"/>
    <property type="evidence" value="ECO:0007669"/>
    <property type="project" value="InterPro"/>
</dbReference>
<dbReference type="Gene3D" id="3.40.1000.10">
    <property type="entry name" value="Mog1/PsbP, alpha/beta/alpha sandwich"/>
    <property type="match status" value="1"/>
</dbReference>
<dbReference type="PANTHER" id="PTHR31407">
    <property type="match status" value="1"/>
</dbReference>
<feature type="transmembrane region" description="Helical" evidence="1">
    <location>
        <begin position="55"/>
        <end position="81"/>
    </location>
</feature>
<dbReference type="OrthoDB" id="414405at2759"/>
<dbReference type="NCBIfam" id="NF040946">
    <property type="entry name" value="PSII_PsbP"/>
    <property type="match status" value="1"/>
</dbReference>
<reference evidence="3" key="1">
    <citation type="submission" date="2022-04" db="EMBL/GenBank/DDBJ databases">
        <title>Carnegiea gigantea Genome sequencing and assembly v2.</title>
        <authorList>
            <person name="Copetti D."/>
            <person name="Sanderson M.J."/>
            <person name="Burquez A."/>
            <person name="Wojciechowski M.F."/>
        </authorList>
    </citation>
    <scope>NUCLEOTIDE SEQUENCE</scope>
    <source>
        <strain evidence="3">SGP5-SGP5p</strain>
        <tissue evidence="3">Aerial part</tissue>
    </source>
</reference>
<dbReference type="InterPro" id="IPR016123">
    <property type="entry name" value="Mog1/PsbP_a/b/a-sand"/>
</dbReference>
<sequence>MALQHHCYCLKSRSAHLPRIYLVQSSGDKKGNGTQFVRSPAEQFAPLASTFQRRLFLGVGSASMVAFGANFAGITSFLLGLSPETGRSLKLDVVYPIGGYSRCVQPDEGFGQVVGYGSDLSGLFQPTMSFDPPLPTSAKNLLHAFCTKTEFIYPETWVADQTIFYRAVAKAELERSLDPPPLNSGTRRKRNVNEPVIAFGPPGSTGELNVSVIVSPVPLDFRIEAFGGPQEVGQAVIRSITGSSRRPDVKAMLLRTNLRVDSVRKVNYYELEFRVESPSFQRHNVAVCCAQNGKLYTLNAQAPEPMWNDVKQDFYKIATSFSLTS</sequence>
<proteinExistence type="predicted"/>